<dbReference type="CDD" id="cd16461">
    <property type="entry name" value="RING-H2_EL5-like"/>
    <property type="match status" value="1"/>
</dbReference>
<evidence type="ECO:0000256" key="1">
    <source>
        <dbReference type="ARBA" id="ARBA00000900"/>
    </source>
</evidence>
<dbReference type="InterPro" id="IPR013083">
    <property type="entry name" value="Znf_RING/FYVE/PHD"/>
</dbReference>
<evidence type="ECO:0000256" key="12">
    <source>
        <dbReference type="ARBA" id="ARBA00022989"/>
    </source>
</evidence>
<evidence type="ECO:0000256" key="16">
    <source>
        <dbReference type="SAM" id="Phobius"/>
    </source>
</evidence>
<evidence type="ECO:0000256" key="8">
    <source>
        <dbReference type="ARBA" id="ARBA00022729"/>
    </source>
</evidence>
<accession>A0A7J7FPF3</accession>
<evidence type="ECO:0000313" key="19">
    <source>
        <dbReference type="EMBL" id="KAF5929909.1"/>
    </source>
</evidence>
<dbReference type="Pfam" id="PF13639">
    <property type="entry name" value="zf-RING_2"/>
    <property type="match status" value="1"/>
</dbReference>
<comment type="pathway">
    <text evidence="3">Protein modification; protein ubiquitination.</text>
</comment>
<dbReference type="GO" id="GO:0030247">
    <property type="term" value="F:polysaccharide binding"/>
    <property type="evidence" value="ECO:0007669"/>
    <property type="project" value="InterPro"/>
</dbReference>
<feature type="domain" description="RING-type" evidence="18">
    <location>
        <begin position="439"/>
        <end position="481"/>
    </location>
</feature>
<keyword evidence="5" id="KW-0808">Transferase</keyword>
<keyword evidence="13 16" id="KW-0472">Membrane</keyword>
<evidence type="ECO:0000259" key="18">
    <source>
        <dbReference type="PROSITE" id="PS50089"/>
    </source>
</evidence>
<evidence type="ECO:0000256" key="17">
    <source>
        <dbReference type="SAM" id="SignalP"/>
    </source>
</evidence>
<dbReference type="GO" id="GO:0061630">
    <property type="term" value="F:ubiquitin protein ligase activity"/>
    <property type="evidence" value="ECO:0007669"/>
    <property type="project" value="UniProtKB-EC"/>
</dbReference>
<evidence type="ECO:0000313" key="20">
    <source>
        <dbReference type="Proteomes" id="UP000593564"/>
    </source>
</evidence>
<keyword evidence="10" id="KW-0833">Ubl conjugation pathway</keyword>
<evidence type="ECO:0000256" key="10">
    <source>
        <dbReference type="ARBA" id="ARBA00022786"/>
    </source>
</evidence>
<evidence type="ECO:0000256" key="5">
    <source>
        <dbReference type="ARBA" id="ARBA00022679"/>
    </source>
</evidence>
<gene>
    <name evidence="19" type="ORF">HYC85_000080</name>
</gene>
<organism evidence="19 20">
    <name type="scientific">Camellia sinensis</name>
    <name type="common">Tea plant</name>
    <name type="synonym">Thea sinensis</name>
    <dbReference type="NCBI Taxonomy" id="4442"/>
    <lineage>
        <taxon>Eukaryota</taxon>
        <taxon>Viridiplantae</taxon>
        <taxon>Streptophyta</taxon>
        <taxon>Embryophyta</taxon>
        <taxon>Tracheophyta</taxon>
        <taxon>Spermatophyta</taxon>
        <taxon>Magnoliopsida</taxon>
        <taxon>eudicotyledons</taxon>
        <taxon>Gunneridae</taxon>
        <taxon>Pentapetalae</taxon>
        <taxon>asterids</taxon>
        <taxon>Ericales</taxon>
        <taxon>Theaceae</taxon>
        <taxon>Camellia</taxon>
    </lineage>
</organism>
<dbReference type="GO" id="GO:0008270">
    <property type="term" value="F:zinc ion binding"/>
    <property type="evidence" value="ECO:0007669"/>
    <property type="project" value="UniProtKB-KW"/>
</dbReference>
<dbReference type="EC" id="2.3.2.27" evidence="4"/>
<keyword evidence="12 16" id="KW-1133">Transmembrane helix</keyword>
<keyword evidence="7" id="KW-0479">Metal-binding</keyword>
<comment type="catalytic activity">
    <reaction evidence="1">
        <text>S-ubiquitinyl-[E2 ubiquitin-conjugating enzyme]-L-cysteine + [acceptor protein]-L-lysine = [E2 ubiquitin-conjugating enzyme]-L-cysteine + N(6)-ubiquitinyl-[acceptor protein]-L-lysine.</text>
        <dbReference type="EC" id="2.3.2.27"/>
    </reaction>
</comment>
<name>A0A7J7FPF3_CAMSI</name>
<comment type="subcellular location">
    <subcellularLocation>
        <location evidence="2">Membrane</location>
        <topology evidence="2">Single-pass membrane protein</topology>
    </subcellularLocation>
</comment>
<dbReference type="GO" id="GO:0016020">
    <property type="term" value="C:membrane"/>
    <property type="evidence" value="ECO:0007669"/>
    <property type="project" value="UniProtKB-SubCell"/>
</dbReference>
<dbReference type="PANTHER" id="PTHR46279:SF31">
    <property type="entry name" value="RING-H2 FINGER PROTEIN ATL20-LIKE ISOFORM X1"/>
    <property type="match status" value="1"/>
</dbReference>
<dbReference type="InterPro" id="IPR046948">
    <property type="entry name" value="ATL20-22-like"/>
</dbReference>
<keyword evidence="8 17" id="KW-0732">Signal</keyword>
<evidence type="ECO:0000256" key="3">
    <source>
        <dbReference type="ARBA" id="ARBA00004906"/>
    </source>
</evidence>
<comment type="similarity">
    <text evidence="14">Belongs to the RING-type zinc finger family. ATL subfamily.</text>
</comment>
<keyword evidence="11" id="KW-0862">Zinc</keyword>
<keyword evidence="20" id="KW-1185">Reference proteome</keyword>
<comment type="caution">
    <text evidence="19">The sequence shown here is derived from an EMBL/GenBank/DDBJ whole genome shotgun (WGS) entry which is preliminary data.</text>
</comment>
<dbReference type="SUPFAM" id="SSF57850">
    <property type="entry name" value="RING/U-box"/>
    <property type="match status" value="1"/>
</dbReference>
<dbReference type="PANTHER" id="PTHR46279">
    <property type="entry name" value="RING/U-BOX SUPERFAMILY PROTEIN"/>
    <property type="match status" value="1"/>
</dbReference>
<dbReference type="InterPro" id="IPR001841">
    <property type="entry name" value="Znf_RING"/>
</dbReference>
<keyword evidence="9 15" id="KW-0863">Zinc-finger</keyword>
<proteinExistence type="inferred from homology"/>
<evidence type="ECO:0000256" key="7">
    <source>
        <dbReference type="ARBA" id="ARBA00022723"/>
    </source>
</evidence>
<dbReference type="AlphaFoldDB" id="A0A7J7FPF3"/>
<dbReference type="Proteomes" id="UP000593564">
    <property type="component" value="Unassembled WGS sequence"/>
</dbReference>
<evidence type="ECO:0000256" key="14">
    <source>
        <dbReference type="ARBA" id="ARBA00024209"/>
    </source>
</evidence>
<dbReference type="InterPro" id="IPR025287">
    <property type="entry name" value="WAK_GUB"/>
</dbReference>
<evidence type="ECO:0000256" key="15">
    <source>
        <dbReference type="PROSITE-ProRule" id="PRU00175"/>
    </source>
</evidence>
<evidence type="ECO:0000256" key="13">
    <source>
        <dbReference type="ARBA" id="ARBA00023136"/>
    </source>
</evidence>
<feature type="signal peptide" evidence="17">
    <location>
        <begin position="1"/>
        <end position="24"/>
    </location>
</feature>
<dbReference type="PROSITE" id="PS50089">
    <property type="entry name" value="ZF_RING_2"/>
    <property type="match status" value="1"/>
</dbReference>
<feature type="transmembrane region" description="Helical" evidence="16">
    <location>
        <begin position="360"/>
        <end position="382"/>
    </location>
</feature>
<evidence type="ECO:0000256" key="9">
    <source>
        <dbReference type="ARBA" id="ARBA00022771"/>
    </source>
</evidence>
<protein>
    <recommendedName>
        <fullName evidence="4">RING-type E3 ubiquitin transferase</fullName>
        <ecNumber evidence="4">2.3.2.27</ecNumber>
    </recommendedName>
</protein>
<reference evidence="19 20" key="2">
    <citation type="submission" date="2020-07" db="EMBL/GenBank/DDBJ databases">
        <title>Genome assembly of wild tea tree DASZ reveals pedigree and selection history of tea varieties.</title>
        <authorList>
            <person name="Zhang W."/>
        </authorList>
    </citation>
    <scope>NUCLEOTIDE SEQUENCE [LARGE SCALE GENOMIC DNA]</scope>
    <source>
        <strain evidence="20">cv. G240</strain>
        <tissue evidence="19">Leaf</tissue>
    </source>
</reference>
<evidence type="ECO:0000256" key="2">
    <source>
        <dbReference type="ARBA" id="ARBA00004167"/>
    </source>
</evidence>
<evidence type="ECO:0000256" key="6">
    <source>
        <dbReference type="ARBA" id="ARBA00022692"/>
    </source>
</evidence>
<feature type="chain" id="PRO_5029836194" description="RING-type E3 ubiquitin transferase" evidence="17">
    <location>
        <begin position="25"/>
        <end position="524"/>
    </location>
</feature>
<dbReference type="SMART" id="SM00184">
    <property type="entry name" value="RING"/>
    <property type="match status" value="1"/>
</dbReference>
<dbReference type="Gene3D" id="3.30.40.10">
    <property type="entry name" value="Zinc/RING finger domain, C3HC4 (zinc finger)"/>
    <property type="match status" value="1"/>
</dbReference>
<sequence length="524" mass="57829">METSTLFLFFFFSSFTIFTYKASSVDICEPTSCAASEPVIRFPFRLKTGQPDSCGYPGFDLSCNNQTQTVLTLPHSGEFTVTHIDYLQQWISINDPNFCLPNRVQNLSLSHSPFKPAFLKNYTFLNCSAHNWSDYTMHRFEPVFCLSKNPNYTVMVVDTDSFSGQDVPAACLNMTSVSAPVAEFAAVYRDSVNPSGDLLLTWTSPMCWPCEAAGGSCGLLSDSGVEIGCSSVSESGECLIFHLQLVCLTRGEGRGRRERGREGEGVRIRRRLAVAGRPIVASSRLASAVTGRPAVRSSPRLRLLLLLLPRRSTGWSTGRTTGWSLPTVRNSDLVKCFACSHFVLHQNYYYFTGLPRVAKYGIIIGVGIPGFVCLIGLSCYTCSRIKKYNQRRQIEAQLSNWTPQPMVIIMGLDRLTIESYPTTVLGESGRLPKPNDGTCPICLAEYQPKETLRTIPECNHYFHANCIDEWLRMNATCPLCRNSPGESSVATPHSSTSLSSLSLSSMQSYSSTSLPSPLPSSPQS</sequence>
<dbReference type="Pfam" id="PF13947">
    <property type="entry name" value="GUB_WAK_bind"/>
    <property type="match status" value="1"/>
</dbReference>
<evidence type="ECO:0000256" key="4">
    <source>
        <dbReference type="ARBA" id="ARBA00012483"/>
    </source>
</evidence>
<keyword evidence="6 16" id="KW-0812">Transmembrane</keyword>
<dbReference type="EMBL" id="JACBKZ010000450">
    <property type="protein sequence ID" value="KAF5929909.1"/>
    <property type="molecule type" value="Genomic_DNA"/>
</dbReference>
<evidence type="ECO:0000256" key="11">
    <source>
        <dbReference type="ARBA" id="ARBA00022833"/>
    </source>
</evidence>
<reference evidence="20" key="1">
    <citation type="journal article" date="2020" name="Nat. Commun.">
        <title>Genome assembly of wild tea tree DASZ reveals pedigree and selection history of tea varieties.</title>
        <authorList>
            <person name="Zhang W."/>
            <person name="Zhang Y."/>
            <person name="Qiu H."/>
            <person name="Guo Y."/>
            <person name="Wan H."/>
            <person name="Zhang X."/>
            <person name="Scossa F."/>
            <person name="Alseekh S."/>
            <person name="Zhang Q."/>
            <person name="Wang P."/>
            <person name="Xu L."/>
            <person name="Schmidt M.H."/>
            <person name="Jia X."/>
            <person name="Li D."/>
            <person name="Zhu A."/>
            <person name="Guo F."/>
            <person name="Chen W."/>
            <person name="Ni D."/>
            <person name="Usadel B."/>
            <person name="Fernie A.R."/>
            <person name="Wen W."/>
        </authorList>
    </citation>
    <scope>NUCLEOTIDE SEQUENCE [LARGE SCALE GENOMIC DNA]</scope>
    <source>
        <strain evidence="20">cv. G240</strain>
    </source>
</reference>